<evidence type="ECO:0000313" key="9">
    <source>
        <dbReference type="Proteomes" id="UP000612585"/>
    </source>
</evidence>
<dbReference type="GO" id="GO:0140662">
    <property type="term" value="F:ATP-dependent protein folding chaperone"/>
    <property type="evidence" value="ECO:0007669"/>
    <property type="project" value="InterPro"/>
</dbReference>
<name>A0A8J3ZHC6_9ACTN</name>
<evidence type="ECO:0000313" key="8">
    <source>
        <dbReference type="EMBL" id="GIJ61595.1"/>
    </source>
</evidence>
<dbReference type="Gene3D" id="3.30.420.40">
    <property type="match status" value="2"/>
</dbReference>
<dbReference type="Pfam" id="PF00012">
    <property type="entry name" value="HSP70"/>
    <property type="match status" value="1"/>
</dbReference>
<comment type="similarity">
    <text evidence="1">Belongs to the heat shock protein 70 family.</text>
</comment>
<keyword evidence="7" id="KW-1133">Transmembrane helix</keyword>
<gene>
    <name evidence="8" type="ORF">Vau01_091110</name>
</gene>
<dbReference type="PRINTS" id="PR00301">
    <property type="entry name" value="HEATSHOCK70"/>
</dbReference>
<evidence type="ECO:0008006" key="10">
    <source>
        <dbReference type="Google" id="ProtNLM"/>
    </source>
</evidence>
<evidence type="ECO:0000256" key="7">
    <source>
        <dbReference type="SAM" id="Phobius"/>
    </source>
</evidence>
<dbReference type="InterPro" id="IPR018181">
    <property type="entry name" value="Heat_shock_70_CS"/>
</dbReference>
<dbReference type="AlphaFoldDB" id="A0A8J3ZHC6"/>
<organism evidence="8 9">
    <name type="scientific">Virgisporangium aurantiacum</name>
    <dbReference type="NCBI Taxonomy" id="175570"/>
    <lineage>
        <taxon>Bacteria</taxon>
        <taxon>Bacillati</taxon>
        <taxon>Actinomycetota</taxon>
        <taxon>Actinomycetes</taxon>
        <taxon>Micromonosporales</taxon>
        <taxon>Micromonosporaceae</taxon>
        <taxon>Virgisporangium</taxon>
    </lineage>
</organism>
<dbReference type="Gene3D" id="3.90.640.10">
    <property type="entry name" value="Actin, Chain A, domain 4"/>
    <property type="match status" value="1"/>
</dbReference>
<accession>A0A8J3ZHC6</accession>
<feature type="compositionally biased region" description="Low complexity" evidence="6">
    <location>
        <begin position="429"/>
        <end position="440"/>
    </location>
</feature>
<comment type="caution">
    <text evidence="8">The sequence shown here is derived from an EMBL/GenBank/DDBJ whole genome shotgun (WGS) entry which is preliminary data.</text>
</comment>
<keyword evidence="7" id="KW-0812">Transmembrane</keyword>
<sequence length="816" mass="85599">MAGGEWRGPGKGSGDAARFTAADTVTRVTPTVSHRLGIDFGTTHTVAYLEAADGGAVNRAQPLLFDSSPLLSSAVFADPSGRLLTGRDGDRSARLDPTRYEPNPKRRIDEAIILLGNDEFPVARVISAVLARVAAEAVRNAGGPPAQTVLTHPANWGTHRKDVLVNAAAAAGLTAVTVVPEPVAAAAHFTGVLGRTVEPGEALAVYDFGAGTFDASLVRRRPDGAWELVASEGLGDVGGLDLDAVLVELIGRVVVQRDPQRWHQLANPSDTYGRRASRTFWDDVRAAKEQLSRTPTAAVHVPLFDTDTHLTREEFEAAARPLLDRTVELTASLVGRAGPTRLAGLYLVGGSSRIPLIATLLHQRLGVAPTLIDTPELLVAQGSLRAVPAPARGPAPAYAPWGAAAAAPMGWEAPAAPVSTPPGGPVSAPSLGIPTSSIPSSGPPRPTSGAPGDPAGLPPVPSGMPLWGDTSAYGAPGLPDPTRRPAAPPRRRPIGWIVAAAAALVLLAGGGAVAAKMLTDDGDKGRDTGSNSTGTGGIQPQGGGAKVGDGGAAQTGTYKVDRAVFYQGLKVTVKTVSYDPAVKDNPLSMDVTIENLGTDGQDNVRYTEVYFTYDGAITEGDVKEVQSLPGKATTNGKFVFKPEKQVTDLRKGELSIGRDDVVQPKIPFGDLDKTVTLEPKKVAGPVDEKRSGVLGMKLNQCEQRVDYPAEHQQAKKGYMMVVCDADFKSYKQSIYDHGVWKGNLRLKLPDGTTTSPDQLNAVLLNQGDLEQGVPFNFIIRAPAPGAYVLQFYDAGRLGNEPVAADRPLVEVPMTLT</sequence>
<keyword evidence="4" id="KW-0346">Stress response</keyword>
<keyword evidence="9" id="KW-1185">Reference proteome</keyword>
<protein>
    <recommendedName>
        <fullName evidence="10">Hsp70 protein</fullName>
    </recommendedName>
</protein>
<dbReference type="Proteomes" id="UP000612585">
    <property type="component" value="Unassembled WGS sequence"/>
</dbReference>
<reference evidence="8" key="1">
    <citation type="submission" date="2021-01" db="EMBL/GenBank/DDBJ databases">
        <title>Whole genome shotgun sequence of Virgisporangium aurantiacum NBRC 16421.</title>
        <authorList>
            <person name="Komaki H."/>
            <person name="Tamura T."/>
        </authorList>
    </citation>
    <scope>NUCLEOTIDE SEQUENCE</scope>
    <source>
        <strain evidence="8">NBRC 16421</strain>
    </source>
</reference>
<dbReference type="PANTHER" id="PTHR42749">
    <property type="entry name" value="CELL SHAPE-DETERMINING PROTEIN MREB"/>
    <property type="match status" value="1"/>
</dbReference>
<feature type="region of interest" description="Disordered" evidence="6">
    <location>
        <begin position="416"/>
        <end position="488"/>
    </location>
</feature>
<evidence type="ECO:0000256" key="4">
    <source>
        <dbReference type="ARBA" id="ARBA00023016"/>
    </source>
</evidence>
<dbReference type="SUPFAM" id="SSF53067">
    <property type="entry name" value="Actin-like ATPase domain"/>
    <property type="match status" value="2"/>
</dbReference>
<keyword evidence="7" id="KW-0472">Membrane</keyword>
<feature type="compositionally biased region" description="Basic and acidic residues" evidence="6">
    <location>
        <begin position="85"/>
        <end position="102"/>
    </location>
</feature>
<feature type="transmembrane region" description="Helical" evidence="7">
    <location>
        <begin position="494"/>
        <end position="515"/>
    </location>
</feature>
<dbReference type="GO" id="GO:0005524">
    <property type="term" value="F:ATP binding"/>
    <property type="evidence" value="ECO:0007669"/>
    <property type="project" value="UniProtKB-KW"/>
</dbReference>
<evidence type="ECO:0000256" key="1">
    <source>
        <dbReference type="ARBA" id="ARBA00007381"/>
    </source>
</evidence>
<evidence type="ECO:0000256" key="2">
    <source>
        <dbReference type="ARBA" id="ARBA00022741"/>
    </source>
</evidence>
<feature type="compositionally biased region" description="Gly residues" evidence="6">
    <location>
        <begin position="534"/>
        <end position="551"/>
    </location>
</feature>
<dbReference type="InterPro" id="IPR043129">
    <property type="entry name" value="ATPase_NBD"/>
</dbReference>
<proteinExistence type="inferred from homology"/>
<dbReference type="InterPro" id="IPR013126">
    <property type="entry name" value="Hsp_70_fam"/>
</dbReference>
<keyword evidence="3" id="KW-0067">ATP-binding</keyword>
<dbReference type="PROSITE" id="PS01036">
    <property type="entry name" value="HSP70_3"/>
    <property type="match status" value="1"/>
</dbReference>
<evidence type="ECO:0000256" key="5">
    <source>
        <dbReference type="ARBA" id="ARBA00023186"/>
    </source>
</evidence>
<feature type="region of interest" description="Disordered" evidence="6">
    <location>
        <begin position="520"/>
        <end position="551"/>
    </location>
</feature>
<keyword evidence="5" id="KW-0143">Chaperone</keyword>
<dbReference type="PANTHER" id="PTHR42749:SF1">
    <property type="entry name" value="CELL SHAPE-DETERMINING PROTEIN MREB"/>
    <property type="match status" value="1"/>
</dbReference>
<evidence type="ECO:0000256" key="3">
    <source>
        <dbReference type="ARBA" id="ARBA00022840"/>
    </source>
</evidence>
<evidence type="ECO:0000256" key="6">
    <source>
        <dbReference type="SAM" id="MobiDB-lite"/>
    </source>
</evidence>
<feature type="region of interest" description="Disordered" evidence="6">
    <location>
        <begin position="82"/>
        <end position="102"/>
    </location>
</feature>
<dbReference type="EMBL" id="BOPG01000067">
    <property type="protein sequence ID" value="GIJ61595.1"/>
    <property type="molecule type" value="Genomic_DNA"/>
</dbReference>
<keyword evidence="2" id="KW-0547">Nucleotide-binding</keyword>